<evidence type="ECO:0000313" key="2">
    <source>
        <dbReference type="EMBL" id="BAH40415.1"/>
    </source>
</evidence>
<sequence length="135" mass="14947">MKTTLPAAAPEIPVADVATSSAYYRDQLGFDVDWHATDIDLAGISRDQCRLFLSGPAFREQRGNTSPVVIWLNLDSIEAVNDLHSLWHAANAIVLAVPESKPWGLHEFTAADPDGNRFRVFHDFATPERLTESSQ</sequence>
<protein>
    <recommendedName>
        <fullName evidence="1">VOC domain-containing protein</fullName>
    </recommendedName>
</protein>
<keyword evidence="3" id="KW-1185">Reference proteome</keyword>
<name>C1AD38_GEMAT</name>
<dbReference type="InterPro" id="IPR029068">
    <property type="entry name" value="Glyas_Bleomycin-R_OHBP_Dase"/>
</dbReference>
<reference evidence="3" key="1">
    <citation type="submission" date="2006-03" db="EMBL/GenBank/DDBJ databases">
        <title>Complete genome sequence of Gemmatimonas aurantiaca T-27 that represents a novel phylum Gemmatimonadetes.</title>
        <authorList>
            <person name="Takasaki K."/>
            <person name="Ichikawa N."/>
            <person name="Miura H."/>
            <person name="Matsushita S."/>
            <person name="Watanabe Y."/>
            <person name="Oguchi A."/>
            <person name="Ankai A."/>
            <person name="Yashiro I."/>
            <person name="Takahashi M."/>
            <person name="Terui Y."/>
            <person name="Fukui S."/>
            <person name="Yokoyama H."/>
            <person name="Tanikawa S."/>
            <person name="Hanada S."/>
            <person name="Kamagata Y."/>
            <person name="Fujita N."/>
        </authorList>
    </citation>
    <scope>NUCLEOTIDE SEQUENCE [LARGE SCALE GENOMIC DNA]</scope>
    <source>
        <strain evidence="3">T-27 / DSM 14586 / JCM 11422 / NBRC 100505</strain>
    </source>
</reference>
<dbReference type="RefSeq" id="WP_015895184.1">
    <property type="nucleotide sequence ID" value="NC_012489.1"/>
</dbReference>
<evidence type="ECO:0000313" key="3">
    <source>
        <dbReference type="Proteomes" id="UP000002209"/>
    </source>
</evidence>
<dbReference type="Proteomes" id="UP000002209">
    <property type="component" value="Chromosome"/>
</dbReference>
<gene>
    <name evidence="2" type="ordered locus">GAU_3373</name>
</gene>
<evidence type="ECO:0000259" key="1">
    <source>
        <dbReference type="PROSITE" id="PS51819"/>
    </source>
</evidence>
<proteinExistence type="predicted"/>
<dbReference type="eggNOG" id="COG0346">
    <property type="taxonomic scope" value="Bacteria"/>
</dbReference>
<dbReference type="PROSITE" id="PS51819">
    <property type="entry name" value="VOC"/>
    <property type="match status" value="1"/>
</dbReference>
<dbReference type="STRING" id="379066.GAU_3373"/>
<dbReference type="Gene3D" id="3.10.180.10">
    <property type="entry name" value="2,3-Dihydroxybiphenyl 1,2-Dioxygenase, domain 1"/>
    <property type="match status" value="1"/>
</dbReference>
<dbReference type="SUPFAM" id="SSF54593">
    <property type="entry name" value="Glyoxalase/Bleomycin resistance protein/Dihydroxybiphenyl dioxygenase"/>
    <property type="match status" value="1"/>
</dbReference>
<dbReference type="HOGENOM" id="CLU_046006_15_3_0"/>
<dbReference type="InterPro" id="IPR004360">
    <property type="entry name" value="Glyas_Fos-R_dOase_dom"/>
</dbReference>
<dbReference type="KEGG" id="gau:GAU_3373"/>
<dbReference type="Pfam" id="PF00903">
    <property type="entry name" value="Glyoxalase"/>
    <property type="match status" value="1"/>
</dbReference>
<feature type="domain" description="VOC" evidence="1">
    <location>
        <begin position="6"/>
        <end position="123"/>
    </location>
</feature>
<accession>C1AD38</accession>
<organism evidence="2 3">
    <name type="scientific">Gemmatimonas aurantiaca (strain DSM 14586 / JCM 11422 / NBRC 100505 / T-27)</name>
    <dbReference type="NCBI Taxonomy" id="379066"/>
    <lineage>
        <taxon>Bacteria</taxon>
        <taxon>Pseudomonadati</taxon>
        <taxon>Gemmatimonadota</taxon>
        <taxon>Gemmatimonadia</taxon>
        <taxon>Gemmatimonadales</taxon>
        <taxon>Gemmatimonadaceae</taxon>
        <taxon>Gemmatimonas</taxon>
    </lineage>
</organism>
<dbReference type="InterPro" id="IPR037523">
    <property type="entry name" value="VOC_core"/>
</dbReference>
<dbReference type="EMBL" id="AP009153">
    <property type="protein sequence ID" value="BAH40415.1"/>
    <property type="molecule type" value="Genomic_DNA"/>
</dbReference>
<dbReference type="OrthoDB" id="66829at2"/>
<dbReference type="AlphaFoldDB" id="C1AD38"/>